<keyword evidence="3" id="KW-1185">Reference proteome</keyword>
<dbReference type="RefSeq" id="WP_204517486.1">
    <property type="nucleotide sequence ID" value="NZ_BAABIN010000038.1"/>
</dbReference>
<evidence type="ECO:0000313" key="3">
    <source>
        <dbReference type="Proteomes" id="UP000717624"/>
    </source>
</evidence>
<sequence>MESVIHLKIGEKMYQGEVTYEEGDLLEAVFPERLHITIGNSYDCLISRNLDILDSFQAVLLAKKDKRIVLFHSPTIAEFREQRRRYPRFDVNFRGWLKGVQHAAAHGPKSLMIEVINVGMGGFAFRCEQKLSLQQTYHLFTELPGPGKDKEQLQAKVEILHERTTRSLMYGCKIVGISPKNLHILRRYILSRQLQQLDFC</sequence>
<dbReference type="Gene3D" id="2.40.10.220">
    <property type="entry name" value="predicted glycosyltransferase like domains"/>
    <property type="match status" value="1"/>
</dbReference>
<dbReference type="AlphaFoldDB" id="A0A938XY37"/>
<evidence type="ECO:0000259" key="1">
    <source>
        <dbReference type="Pfam" id="PF07238"/>
    </source>
</evidence>
<dbReference type="Proteomes" id="UP000717624">
    <property type="component" value="Unassembled WGS sequence"/>
</dbReference>
<accession>A0A938XY37</accession>
<reference evidence="2" key="1">
    <citation type="submission" date="2021-01" db="EMBL/GenBank/DDBJ databases">
        <title>Genomic Encyclopedia of Type Strains, Phase IV (KMG-IV): sequencing the most valuable type-strain genomes for metagenomic binning, comparative biology and taxonomic classification.</title>
        <authorList>
            <person name="Goeker M."/>
        </authorList>
    </citation>
    <scope>NUCLEOTIDE SEQUENCE</scope>
    <source>
        <strain evidence="2">DSM 25523</strain>
    </source>
</reference>
<gene>
    <name evidence="2" type="ORF">JOD01_001368</name>
</gene>
<organism evidence="2 3">
    <name type="scientific">Brevibacillus fulvus</name>
    <dbReference type="NCBI Taxonomy" id="1125967"/>
    <lineage>
        <taxon>Bacteria</taxon>
        <taxon>Bacillati</taxon>
        <taxon>Bacillota</taxon>
        <taxon>Bacilli</taxon>
        <taxon>Bacillales</taxon>
        <taxon>Paenibacillaceae</taxon>
        <taxon>Brevibacillus</taxon>
    </lineage>
</organism>
<comment type="caution">
    <text evidence="2">The sequence shown here is derived from an EMBL/GenBank/DDBJ whole genome shotgun (WGS) entry which is preliminary data.</text>
</comment>
<keyword evidence="2" id="KW-0969">Cilium</keyword>
<keyword evidence="2" id="KW-0966">Cell projection</keyword>
<proteinExistence type="predicted"/>
<dbReference type="GO" id="GO:0035438">
    <property type="term" value="F:cyclic-di-GMP binding"/>
    <property type="evidence" value="ECO:0007669"/>
    <property type="project" value="InterPro"/>
</dbReference>
<dbReference type="InterPro" id="IPR009875">
    <property type="entry name" value="PilZ_domain"/>
</dbReference>
<evidence type="ECO:0000313" key="2">
    <source>
        <dbReference type="EMBL" id="MBM7589768.1"/>
    </source>
</evidence>
<dbReference type="EMBL" id="JAFBEB010000003">
    <property type="protein sequence ID" value="MBM7589768.1"/>
    <property type="molecule type" value="Genomic_DNA"/>
</dbReference>
<keyword evidence="2" id="KW-0282">Flagellum</keyword>
<protein>
    <submittedName>
        <fullName evidence="2">C-di-GMP-binding flagellar brake protein YcgR</fullName>
    </submittedName>
</protein>
<feature type="domain" description="PilZ" evidence="1">
    <location>
        <begin position="82"/>
        <end position="190"/>
    </location>
</feature>
<dbReference type="Pfam" id="PF07238">
    <property type="entry name" value="PilZ"/>
    <property type="match status" value="1"/>
</dbReference>
<dbReference type="SUPFAM" id="SSF141371">
    <property type="entry name" value="PilZ domain-like"/>
    <property type="match status" value="1"/>
</dbReference>
<name>A0A938XY37_9BACL</name>